<accession>A0A917ZR52</accession>
<gene>
    <name evidence="2" type="ORF">GCM10011348_42140</name>
</gene>
<feature type="domain" description="HDOD" evidence="1">
    <location>
        <begin position="166"/>
        <end position="366"/>
    </location>
</feature>
<dbReference type="InterPro" id="IPR036754">
    <property type="entry name" value="YbaK/aa-tRNA-synt-asso_dom_sf"/>
</dbReference>
<dbReference type="Gene3D" id="1.10.3210.10">
    <property type="entry name" value="Hypothetical protein af1432"/>
    <property type="match status" value="1"/>
</dbReference>
<dbReference type="SUPFAM" id="SSF109604">
    <property type="entry name" value="HD-domain/PDEase-like"/>
    <property type="match status" value="1"/>
</dbReference>
<dbReference type="PANTHER" id="PTHR33525:SF3">
    <property type="entry name" value="RIBONUCLEASE Y"/>
    <property type="match status" value="1"/>
</dbReference>
<evidence type="ECO:0000313" key="2">
    <source>
        <dbReference type="EMBL" id="GGO87898.1"/>
    </source>
</evidence>
<dbReference type="RefSeq" id="WP_229722046.1">
    <property type="nucleotide sequence ID" value="NZ_BMLT01000014.1"/>
</dbReference>
<proteinExistence type="predicted"/>
<reference evidence="2 3" key="1">
    <citation type="journal article" date="2014" name="Int. J. Syst. Evol. Microbiol.">
        <title>Complete genome sequence of Corynebacterium casei LMG S-19264T (=DSM 44701T), isolated from a smear-ripened cheese.</title>
        <authorList>
            <consortium name="US DOE Joint Genome Institute (JGI-PGF)"/>
            <person name="Walter F."/>
            <person name="Albersmeier A."/>
            <person name="Kalinowski J."/>
            <person name="Ruckert C."/>
        </authorList>
    </citation>
    <scope>NUCLEOTIDE SEQUENCE [LARGE SCALE GENOMIC DNA]</scope>
    <source>
        <strain evidence="2 3">CGMCC 1.7286</strain>
    </source>
</reference>
<dbReference type="Proteomes" id="UP000599578">
    <property type="component" value="Unassembled WGS sequence"/>
</dbReference>
<dbReference type="Gene3D" id="3.90.960.10">
    <property type="entry name" value="YbaK/aminoacyl-tRNA synthetase-associated domain"/>
    <property type="match status" value="1"/>
</dbReference>
<dbReference type="Pfam" id="PF08668">
    <property type="entry name" value="HDOD"/>
    <property type="match status" value="1"/>
</dbReference>
<dbReference type="EMBL" id="BMLT01000014">
    <property type="protein sequence ID" value="GGO87898.1"/>
    <property type="molecule type" value="Genomic_DNA"/>
</dbReference>
<dbReference type="PIRSF" id="PIRSF036888">
    <property type="entry name" value="HDGYPm_UCP036888"/>
    <property type="match status" value="1"/>
</dbReference>
<protein>
    <recommendedName>
        <fullName evidence="1">HDOD domain-containing protein</fullName>
    </recommendedName>
</protein>
<dbReference type="AlphaFoldDB" id="A0A917ZR52"/>
<evidence type="ECO:0000313" key="3">
    <source>
        <dbReference type="Proteomes" id="UP000599578"/>
    </source>
</evidence>
<dbReference type="InterPro" id="IPR013976">
    <property type="entry name" value="HDOD"/>
</dbReference>
<dbReference type="InterPro" id="IPR052340">
    <property type="entry name" value="RNase_Y/CdgJ"/>
</dbReference>
<evidence type="ECO:0000259" key="1">
    <source>
        <dbReference type="PROSITE" id="PS51833"/>
    </source>
</evidence>
<keyword evidence="3" id="KW-1185">Reference proteome</keyword>
<organism evidence="2 3">
    <name type="scientific">Marinobacterium nitratireducens</name>
    <dbReference type="NCBI Taxonomy" id="518897"/>
    <lineage>
        <taxon>Bacteria</taxon>
        <taxon>Pseudomonadati</taxon>
        <taxon>Pseudomonadota</taxon>
        <taxon>Gammaproteobacteria</taxon>
        <taxon>Oceanospirillales</taxon>
        <taxon>Oceanospirillaceae</taxon>
        <taxon>Marinobacterium</taxon>
    </lineage>
</organism>
<dbReference type="PROSITE" id="PS51833">
    <property type="entry name" value="HDOD"/>
    <property type="match status" value="1"/>
</dbReference>
<dbReference type="GO" id="GO:0002161">
    <property type="term" value="F:aminoacyl-tRNA deacylase activity"/>
    <property type="evidence" value="ECO:0007669"/>
    <property type="project" value="InterPro"/>
</dbReference>
<sequence length="441" mass="49154">MAIGVHTLDERQGAEQAVRLVLMHDADGKALVLVPWSGLLNLSSIWKETGRQLQPVRAQDAERFFGQQALQQEEGLRQLLSLPLLLDQSLADEPELLLYEPHSGQEFRVPAGWLDDGGLGVHRLALTRDDIEAGLPSGDDRTLIYRAVEKFTALRIRQRLEDTFGLPSFSPTTQKLLMMRSDPDAGVDALVPVVRIDPSLSAQVMSWAASSYYAAPGKVHSLEDAVIRVLGFDLVINLALGVAMGKTLALPKDTPRGGTDYWRQAVYCATLAERLCRQLPIAERPRPGLAYLSGLLHNFGYLVLAQLFPPHFSLLSRYLEANPHFPQEYVEKQVLNVTREQVGSWLLEGWSLPVEVCVGVRRQREPDYREEHWRYAALVSLSSCLLRQQGLSDGPITPLPAGLIGSLGLVPEQVEEALADILERRESLDELTRLIEKARRD</sequence>
<dbReference type="PANTHER" id="PTHR33525">
    <property type="match status" value="1"/>
</dbReference>
<name>A0A917ZR52_9GAMM</name>
<dbReference type="InterPro" id="IPR014627">
    <property type="entry name" value="UCP036888_HDGYP-like"/>
</dbReference>
<comment type="caution">
    <text evidence="2">The sequence shown here is derived from an EMBL/GenBank/DDBJ whole genome shotgun (WGS) entry which is preliminary data.</text>
</comment>